<reference evidence="3" key="1">
    <citation type="submission" date="2022-10" db="EMBL/GenBank/DDBJ databases">
        <authorList>
            <person name="Byrne P K."/>
        </authorList>
    </citation>
    <scope>NUCLEOTIDE SEQUENCE</scope>
    <source>
        <strain evidence="3">IFO1815</strain>
    </source>
</reference>
<sequence>MRGRGMVQESSPDALAAASAIGNALSHNGRTVDRSKIPQYNQGFTSRTTSIAGINRYTTLSNSKTNSRAPSMNSSGRWSSRRTSSLPHRRHKNSANNSTLKRQYKAHEDAETTFREFGGHQSSKILNISNSTGRNNKSTTAPPRTSDSVAMMVKKYIPGPRGLVAVEVPVQEGAPTYSLRFSSHNSGGRAYSLPTSNNNVSQMQRKKTSNIGQPQKRISERGVKSNGKYSNKISPKVNTRTSKKQHNDNVPLMQTTMNEETERELREDLRDPFEFKPITISDDEKSSIETDQFDRSVYEKSKINPSEHEKKEEIEQLLKEVHTLKEKISHIEVAKFNEEEREQSLILELQKVKLDEERRMEILKKELDITRENADLEAEELKLIENKRKEHLRNEKELKTKMKFTTDHQSTSSEPEPTELLLKEMEKESSIISGQSQKIKNSEAKNTLDAEKSLLNPILLNSFKDSTSHINSEDETGCSENSNSLNDSELSDYNYIEDSAADLRATAKTSVESEINRDQIGLKTPQDKDIKRHKEDTKEHMTDLGNNNAVLIGKEAQKEPEKGALFDNESKSSETYLDTSGIDHIKLENEYVVATDESGHLGKSCHYDKNEDDESEDDDDDEEEYHDSYDVIVHEPIQIEQTLTIGSSLKCPSNYSNELESKENNEQNSDTSESGQSGTNMAKYLRSANPYLISTSSDTLGLDSENVNSKSSTETTRIPPDIFKGSSQPSFKSDSRAFSSSTSSSIYSVDTSQNSATHTVPTRASNTRTNSDTLPRNTTVQKYNQSSSRQIPVMSPRRLEDKKKNSYPLRVRTLRGSSNEAPPSNLPPNPSLSPSLPNAQPTMALVSGGLGLHESSKGYVSASKVSKDPTQLPSQVPLNIDEKNSVLYHKEPPAKKSSFEKERPVRDNLGFRTMSLREPLATKNTQITGVASLKAEEKMNKRGHVSRKSWTFGLTSPLKAKTNHSVHLSNETEKIIGSISGSKHEPKDNDAQRLAHIEDCKNQDLPLYTASYMNNNENVSESGTEGHRFSLFKNRSQLSNRNISGGTTALSSTNSELSTVLPLSVPVTIIEKNGEIHKLHNDDTVMKDKSHHHGNHSKLGRKLKKIFGRK</sequence>
<dbReference type="GeneID" id="80919494"/>
<dbReference type="AlphaFoldDB" id="A0AA35IPS3"/>
<feature type="region of interest" description="Disordered" evidence="2">
    <location>
        <begin position="557"/>
        <end position="577"/>
    </location>
</feature>
<feature type="compositionally biased region" description="Acidic residues" evidence="2">
    <location>
        <begin position="610"/>
        <end position="625"/>
    </location>
</feature>
<feature type="compositionally biased region" description="Low complexity" evidence="2">
    <location>
        <begin position="74"/>
        <end position="85"/>
    </location>
</feature>
<gene>
    <name evidence="3" type="primary">SMKI11G1090</name>
    <name evidence="3" type="ORF">SMKI_11G1090</name>
</gene>
<feature type="compositionally biased region" description="Polar residues" evidence="2">
    <location>
        <begin position="692"/>
        <end position="716"/>
    </location>
</feature>
<keyword evidence="1" id="KW-0175">Coiled coil</keyword>
<evidence type="ECO:0000313" key="4">
    <source>
        <dbReference type="Proteomes" id="UP001161438"/>
    </source>
</evidence>
<proteinExistence type="predicted"/>
<evidence type="ECO:0000256" key="1">
    <source>
        <dbReference type="SAM" id="Coils"/>
    </source>
</evidence>
<feature type="region of interest" description="Disordered" evidence="2">
    <location>
        <begin position="194"/>
        <end position="245"/>
    </location>
</feature>
<feature type="compositionally biased region" description="Polar residues" evidence="2">
    <location>
        <begin position="639"/>
        <end position="658"/>
    </location>
</feature>
<feature type="compositionally biased region" description="Polar residues" evidence="2">
    <location>
        <begin position="120"/>
        <end position="147"/>
    </location>
</feature>
<evidence type="ECO:0000256" key="2">
    <source>
        <dbReference type="SAM" id="MobiDB-lite"/>
    </source>
</evidence>
<feature type="compositionally biased region" description="Basic and acidic residues" evidence="2">
    <location>
        <begin position="600"/>
        <end position="609"/>
    </location>
</feature>
<feature type="region of interest" description="Disordered" evidence="2">
    <location>
        <begin position="468"/>
        <end position="487"/>
    </location>
</feature>
<keyword evidence="4" id="KW-1185">Reference proteome</keyword>
<accession>A0AA35IPS3</accession>
<dbReference type="Proteomes" id="UP001161438">
    <property type="component" value="Chromosome 11"/>
</dbReference>
<feature type="compositionally biased region" description="Polar residues" evidence="2">
    <location>
        <begin position="666"/>
        <end position="680"/>
    </location>
</feature>
<dbReference type="EMBL" id="OX365767">
    <property type="protein sequence ID" value="CAI4034661.1"/>
    <property type="molecule type" value="Genomic_DNA"/>
</dbReference>
<feature type="compositionally biased region" description="Basic and acidic residues" evidence="2">
    <location>
        <begin position="557"/>
        <end position="572"/>
    </location>
</feature>
<feature type="compositionally biased region" description="Polar residues" evidence="2">
    <location>
        <begin position="227"/>
        <end position="240"/>
    </location>
</feature>
<organism evidence="3 4">
    <name type="scientific">Saccharomyces mikatae IFO 1815</name>
    <dbReference type="NCBI Taxonomy" id="226126"/>
    <lineage>
        <taxon>Eukaryota</taxon>
        <taxon>Fungi</taxon>
        <taxon>Dikarya</taxon>
        <taxon>Ascomycota</taxon>
        <taxon>Saccharomycotina</taxon>
        <taxon>Saccharomycetes</taxon>
        <taxon>Saccharomycetales</taxon>
        <taxon>Saccharomycetaceae</taxon>
        <taxon>Saccharomyces</taxon>
    </lineage>
</organism>
<name>A0AA35IPS3_SACMI</name>
<feature type="region of interest" description="Disordered" evidence="2">
    <location>
        <begin position="59"/>
        <end position="147"/>
    </location>
</feature>
<feature type="region of interest" description="Disordered" evidence="2">
    <location>
        <begin position="600"/>
        <end position="840"/>
    </location>
</feature>
<feature type="compositionally biased region" description="Polar residues" evidence="2">
    <location>
        <begin position="59"/>
        <end position="73"/>
    </location>
</feature>
<feature type="compositionally biased region" description="Basic and acidic residues" evidence="2">
    <location>
        <begin position="105"/>
        <end position="118"/>
    </location>
</feature>
<feature type="coiled-coil region" evidence="1">
    <location>
        <begin position="307"/>
        <end position="401"/>
    </location>
</feature>
<feature type="compositionally biased region" description="Polar residues" evidence="2">
    <location>
        <begin position="194"/>
        <end position="213"/>
    </location>
</feature>
<feature type="compositionally biased region" description="Polar residues" evidence="2">
    <location>
        <begin position="753"/>
        <end position="790"/>
    </location>
</feature>
<dbReference type="RefSeq" id="XP_056077781.1">
    <property type="nucleotide sequence ID" value="XM_056223799.1"/>
</dbReference>
<protein>
    <recommendedName>
        <fullName evidence="5">Eisosome protein SEG2</fullName>
    </recommendedName>
</protein>
<evidence type="ECO:0000313" key="3">
    <source>
        <dbReference type="EMBL" id="CAI4034661.1"/>
    </source>
</evidence>
<feature type="compositionally biased region" description="Low complexity" evidence="2">
    <location>
        <begin position="730"/>
        <end position="752"/>
    </location>
</feature>
<evidence type="ECO:0008006" key="5">
    <source>
        <dbReference type="Google" id="ProtNLM"/>
    </source>
</evidence>